<dbReference type="EMBL" id="JBHTCM010000010">
    <property type="protein sequence ID" value="MFC7333825.1"/>
    <property type="molecule type" value="Genomic_DNA"/>
</dbReference>
<organism evidence="11 12">
    <name type="scientific">Rhodocista pekingensis</name>
    <dbReference type="NCBI Taxonomy" id="201185"/>
    <lineage>
        <taxon>Bacteria</taxon>
        <taxon>Pseudomonadati</taxon>
        <taxon>Pseudomonadota</taxon>
        <taxon>Alphaproteobacteria</taxon>
        <taxon>Rhodospirillales</taxon>
        <taxon>Azospirillaceae</taxon>
        <taxon>Rhodocista</taxon>
    </lineage>
</organism>
<comment type="pathway">
    <text evidence="2">Porphyrin-containing compound metabolism; protoporphyrin-IX biosynthesis; coproporphyrinogen-III from 5-aminolevulinate: step 2/4.</text>
</comment>
<dbReference type="Pfam" id="PF01379">
    <property type="entry name" value="Porphobil_deam"/>
    <property type="match status" value="1"/>
</dbReference>
<dbReference type="InterPro" id="IPR000860">
    <property type="entry name" value="HemC"/>
</dbReference>
<dbReference type="InterPro" id="IPR022419">
    <property type="entry name" value="Porphobilin_deaminase_cofac_BS"/>
</dbReference>
<feature type="domain" description="Porphobilinogen deaminase C-terminal" evidence="10">
    <location>
        <begin position="229"/>
        <end position="299"/>
    </location>
</feature>
<protein>
    <recommendedName>
        <fullName evidence="8">Porphobilinogen deaminase</fullName>
        <shortName evidence="8">PBG</shortName>
        <ecNumber evidence="8">2.5.1.61</ecNumber>
    </recommendedName>
    <alternativeName>
        <fullName evidence="8">Hydroxymethylbilane synthase</fullName>
        <shortName evidence="8">HMBS</shortName>
    </alternativeName>
    <alternativeName>
        <fullName evidence="8">Pre-uroporphyrinogen synthase</fullName>
    </alternativeName>
</protein>
<dbReference type="InterPro" id="IPR036803">
    <property type="entry name" value="Porphobilinogen_deaminase_C_sf"/>
</dbReference>
<name>A0ABW2KXV2_9PROT</name>
<comment type="function">
    <text evidence="1 8">Tetrapolymerization of the monopyrrole PBG into the hydroxymethylbilane pre-uroporphyrinogen in several discrete steps.</text>
</comment>
<feature type="domain" description="Porphobilinogen deaminase N-terminal" evidence="9">
    <location>
        <begin position="5"/>
        <end position="215"/>
    </location>
</feature>
<comment type="caution">
    <text evidence="11">The sequence shown here is derived from an EMBL/GenBank/DDBJ whole genome shotgun (WGS) entry which is preliminary data.</text>
</comment>
<dbReference type="Gene3D" id="3.30.160.40">
    <property type="entry name" value="Porphobilinogen deaminase, C-terminal domain"/>
    <property type="match status" value="1"/>
</dbReference>
<dbReference type="PANTHER" id="PTHR11557:SF0">
    <property type="entry name" value="PORPHOBILINOGEN DEAMINASE"/>
    <property type="match status" value="1"/>
</dbReference>
<evidence type="ECO:0000313" key="11">
    <source>
        <dbReference type="EMBL" id="MFC7333825.1"/>
    </source>
</evidence>
<comment type="subunit">
    <text evidence="4 8">Monomer.</text>
</comment>
<proteinExistence type="inferred from homology"/>
<sequence>MKQPLRIGTRGSPLALAQAHETRRRLAEAHPHLAEPDAIEIVVIKTTGDRILDRTLMEAGGKGLFTKEIEEALQAETIDLAVHSMKDVPTWRQTGLQLTAMLPREDPRDAWFCRHGCGLDELPAGAVVGTASLRRQAQILARRPDLKVVPFRGNVQTRMTKLAEGQVDATLLALAGLRRLGLVEHMTAAIETDVMLPAVAQGAIGIETRAADDVTNALVAALNHAETMTRVTAERGVLATLDGSCRTPIAALAELPGDGSLTLSALVIRPDGQEFYRTERRGDPDDAEAMGIDAGQELKAKLPPDFFAVSGAIEGPAGPGSAI</sequence>
<comment type="cofactor">
    <cofactor evidence="8">
        <name>dipyrromethane</name>
        <dbReference type="ChEBI" id="CHEBI:60342"/>
    </cofactor>
    <text evidence="8">Binds 1 dipyrromethane group covalently.</text>
</comment>
<dbReference type="SUPFAM" id="SSF53850">
    <property type="entry name" value="Periplasmic binding protein-like II"/>
    <property type="match status" value="1"/>
</dbReference>
<dbReference type="PANTHER" id="PTHR11557">
    <property type="entry name" value="PORPHOBILINOGEN DEAMINASE"/>
    <property type="match status" value="1"/>
</dbReference>
<evidence type="ECO:0000259" key="10">
    <source>
        <dbReference type="Pfam" id="PF03900"/>
    </source>
</evidence>
<keyword evidence="6 8" id="KW-0627">Porphyrin biosynthesis</keyword>
<evidence type="ECO:0000256" key="5">
    <source>
        <dbReference type="ARBA" id="ARBA00022679"/>
    </source>
</evidence>
<comment type="similarity">
    <text evidence="3 8">Belongs to the HMBS family.</text>
</comment>
<comment type="catalytic activity">
    <reaction evidence="7 8">
        <text>4 porphobilinogen + H2O = hydroxymethylbilane + 4 NH4(+)</text>
        <dbReference type="Rhea" id="RHEA:13185"/>
        <dbReference type="ChEBI" id="CHEBI:15377"/>
        <dbReference type="ChEBI" id="CHEBI:28938"/>
        <dbReference type="ChEBI" id="CHEBI:57845"/>
        <dbReference type="ChEBI" id="CHEBI:58126"/>
        <dbReference type="EC" id="2.5.1.61"/>
    </reaction>
</comment>
<dbReference type="Gene3D" id="3.40.190.10">
    <property type="entry name" value="Periplasmic binding protein-like II"/>
    <property type="match status" value="2"/>
</dbReference>
<evidence type="ECO:0000256" key="6">
    <source>
        <dbReference type="ARBA" id="ARBA00023244"/>
    </source>
</evidence>
<dbReference type="PRINTS" id="PR00151">
    <property type="entry name" value="PORPHBDMNASE"/>
</dbReference>
<evidence type="ECO:0000256" key="8">
    <source>
        <dbReference type="HAMAP-Rule" id="MF_00260"/>
    </source>
</evidence>
<dbReference type="PIRSF" id="PIRSF001438">
    <property type="entry name" value="4pyrrol_synth_OHMeBilane_synth"/>
    <property type="match status" value="1"/>
</dbReference>
<reference evidence="12" key="1">
    <citation type="journal article" date="2019" name="Int. J. Syst. Evol. Microbiol.">
        <title>The Global Catalogue of Microorganisms (GCM) 10K type strain sequencing project: providing services to taxonomists for standard genome sequencing and annotation.</title>
        <authorList>
            <consortium name="The Broad Institute Genomics Platform"/>
            <consortium name="The Broad Institute Genome Sequencing Center for Infectious Disease"/>
            <person name="Wu L."/>
            <person name="Ma J."/>
        </authorList>
    </citation>
    <scope>NUCLEOTIDE SEQUENCE [LARGE SCALE GENOMIC DNA]</scope>
    <source>
        <strain evidence="12">CGMCC 1.16275</strain>
    </source>
</reference>
<keyword evidence="12" id="KW-1185">Reference proteome</keyword>
<comment type="miscellaneous">
    <text evidence="8">The porphobilinogen subunits are added to the dipyrromethane group.</text>
</comment>
<dbReference type="NCBIfam" id="TIGR00212">
    <property type="entry name" value="hemC"/>
    <property type="match status" value="1"/>
</dbReference>
<evidence type="ECO:0000256" key="4">
    <source>
        <dbReference type="ARBA" id="ARBA00011245"/>
    </source>
</evidence>
<evidence type="ECO:0000256" key="7">
    <source>
        <dbReference type="ARBA" id="ARBA00048169"/>
    </source>
</evidence>
<dbReference type="Pfam" id="PF03900">
    <property type="entry name" value="Porphobil_deamC"/>
    <property type="match status" value="1"/>
</dbReference>
<dbReference type="PROSITE" id="PS00533">
    <property type="entry name" value="PORPHOBILINOGEN_DEAM"/>
    <property type="match status" value="1"/>
</dbReference>
<dbReference type="InterPro" id="IPR022417">
    <property type="entry name" value="Porphobilin_deaminase_N"/>
</dbReference>
<accession>A0ABW2KXV2</accession>
<evidence type="ECO:0000256" key="2">
    <source>
        <dbReference type="ARBA" id="ARBA00004735"/>
    </source>
</evidence>
<dbReference type="HAMAP" id="MF_00260">
    <property type="entry name" value="Porphobil_deam"/>
    <property type="match status" value="1"/>
</dbReference>
<keyword evidence="5 8" id="KW-0808">Transferase</keyword>
<dbReference type="GO" id="GO:0004418">
    <property type="term" value="F:hydroxymethylbilane synthase activity"/>
    <property type="evidence" value="ECO:0007669"/>
    <property type="project" value="UniProtKB-EC"/>
</dbReference>
<gene>
    <name evidence="8 11" type="primary">hemC</name>
    <name evidence="11" type="ORF">ACFQPS_11685</name>
</gene>
<dbReference type="EC" id="2.5.1.61" evidence="8"/>
<dbReference type="InterPro" id="IPR022418">
    <property type="entry name" value="Porphobilinogen_deaminase_C"/>
</dbReference>
<evidence type="ECO:0000313" key="12">
    <source>
        <dbReference type="Proteomes" id="UP001596456"/>
    </source>
</evidence>
<evidence type="ECO:0000256" key="3">
    <source>
        <dbReference type="ARBA" id="ARBA00005638"/>
    </source>
</evidence>
<evidence type="ECO:0000256" key="1">
    <source>
        <dbReference type="ARBA" id="ARBA00002869"/>
    </source>
</evidence>
<dbReference type="RefSeq" id="WP_377359155.1">
    <property type="nucleotide sequence ID" value="NZ_JBHTCM010000010.1"/>
</dbReference>
<feature type="modified residue" description="S-(dipyrrolylmethanemethyl)cysteine" evidence="8">
    <location>
        <position position="245"/>
    </location>
</feature>
<evidence type="ECO:0000259" key="9">
    <source>
        <dbReference type="Pfam" id="PF01379"/>
    </source>
</evidence>
<dbReference type="SUPFAM" id="SSF54782">
    <property type="entry name" value="Porphobilinogen deaminase (hydroxymethylbilane synthase), C-terminal domain"/>
    <property type="match status" value="1"/>
</dbReference>
<dbReference type="Proteomes" id="UP001596456">
    <property type="component" value="Unassembled WGS sequence"/>
</dbReference>